<keyword evidence="4" id="KW-1185">Reference proteome</keyword>
<dbReference type="AlphaFoldDB" id="A0A556PNK7"/>
<dbReference type="InterPro" id="IPR052509">
    <property type="entry name" value="Metal_resp_DNA-bind_regulator"/>
</dbReference>
<dbReference type="Pfam" id="PF03551">
    <property type="entry name" value="PadR"/>
    <property type="match status" value="1"/>
</dbReference>
<gene>
    <name evidence="3" type="ORF">FPQ13_05220</name>
</gene>
<protein>
    <submittedName>
        <fullName evidence="3">PadR family transcriptional regulator</fullName>
    </submittedName>
</protein>
<proteinExistence type="predicted"/>
<dbReference type="InterPro" id="IPR036388">
    <property type="entry name" value="WH-like_DNA-bd_sf"/>
</dbReference>
<evidence type="ECO:0000313" key="4">
    <source>
        <dbReference type="Proteomes" id="UP000316425"/>
    </source>
</evidence>
<dbReference type="PANTHER" id="PTHR33169">
    <property type="entry name" value="PADR-FAMILY TRANSCRIPTIONAL REGULATOR"/>
    <property type="match status" value="1"/>
</dbReference>
<comment type="caution">
    <text evidence="3">The sequence shown here is derived from an EMBL/GenBank/DDBJ whole genome shotgun (WGS) entry which is preliminary data.</text>
</comment>
<dbReference type="InterPro" id="IPR005149">
    <property type="entry name" value="Tscrpt_reg_PadR_N"/>
</dbReference>
<evidence type="ECO:0000256" key="1">
    <source>
        <dbReference type="SAM" id="Coils"/>
    </source>
</evidence>
<dbReference type="EMBL" id="VMHE01000006">
    <property type="protein sequence ID" value="TSJ65971.1"/>
    <property type="molecule type" value="Genomic_DNA"/>
</dbReference>
<dbReference type="PANTHER" id="PTHR33169:SF13">
    <property type="entry name" value="PADR-FAMILY TRANSCRIPTIONAL REGULATOR"/>
    <property type="match status" value="1"/>
</dbReference>
<feature type="domain" description="Transcription regulator PadR N-terminal" evidence="2">
    <location>
        <begin position="19"/>
        <end position="86"/>
    </location>
</feature>
<dbReference type="InterPro" id="IPR036390">
    <property type="entry name" value="WH_DNA-bd_sf"/>
</dbReference>
<keyword evidence="1" id="KW-0175">Coiled coil</keyword>
<accession>A0A556PNK7</accession>
<dbReference type="SUPFAM" id="SSF46785">
    <property type="entry name" value="Winged helix' DNA-binding domain"/>
    <property type="match status" value="1"/>
</dbReference>
<organism evidence="3 4">
    <name type="scientific">Allobacillus salarius</name>
    <dbReference type="NCBI Taxonomy" id="1955272"/>
    <lineage>
        <taxon>Bacteria</taxon>
        <taxon>Bacillati</taxon>
        <taxon>Bacillota</taxon>
        <taxon>Bacilli</taxon>
        <taxon>Bacillales</taxon>
        <taxon>Bacillaceae</taxon>
        <taxon>Allobacillus</taxon>
    </lineage>
</organism>
<dbReference type="RefSeq" id="WP_144088273.1">
    <property type="nucleotide sequence ID" value="NZ_VMHE01000006.1"/>
</dbReference>
<sequence length="117" mass="13510">MTNQLEPPLTETVFYILLAVRKPLHGYGIIQEVEEITNKRIQLGPGTLYGAIKSLVQKELIELVNEDLNTRRKEYLLTEKGLTLLKKELKRLQELLQNGTEKLEVSINDDDKTKDLY</sequence>
<reference evidence="3 4" key="1">
    <citation type="submission" date="2019-07" db="EMBL/GenBank/DDBJ databases">
        <title>Allobacillus sp. nov. SKP isolated from shrimp paste of Euphausiacea.</title>
        <authorList>
            <person name="Kanchanasin P."/>
            <person name="Tanasupawat S."/>
            <person name="Shi W."/>
            <person name="Wu L."/>
            <person name="Ma J."/>
        </authorList>
    </citation>
    <scope>NUCLEOTIDE SEQUENCE [LARGE SCALE GENOMIC DNA]</scope>
    <source>
        <strain evidence="3 4">SKP4-8</strain>
    </source>
</reference>
<dbReference type="Proteomes" id="UP000316425">
    <property type="component" value="Unassembled WGS sequence"/>
</dbReference>
<dbReference type="OrthoDB" id="9814826at2"/>
<feature type="coiled-coil region" evidence="1">
    <location>
        <begin position="82"/>
        <end position="109"/>
    </location>
</feature>
<dbReference type="Gene3D" id="1.10.10.10">
    <property type="entry name" value="Winged helix-like DNA-binding domain superfamily/Winged helix DNA-binding domain"/>
    <property type="match status" value="1"/>
</dbReference>
<name>A0A556PNK7_9BACI</name>
<evidence type="ECO:0000259" key="2">
    <source>
        <dbReference type="Pfam" id="PF03551"/>
    </source>
</evidence>
<evidence type="ECO:0000313" key="3">
    <source>
        <dbReference type="EMBL" id="TSJ65971.1"/>
    </source>
</evidence>